<dbReference type="GO" id="GO:0000049">
    <property type="term" value="F:tRNA binding"/>
    <property type="evidence" value="ECO:0007669"/>
    <property type="project" value="TreeGrafter"/>
</dbReference>
<dbReference type="GO" id="GO:0052905">
    <property type="term" value="F:tRNA (guanosine(9)-N1)-methyltransferase activity"/>
    <property type="evidence" value="ECO:0007669"/>
    <property type="project" value="UniProtKB-EC"/>
</dbReference>
<feature type="domain" description="SAM-dependent MTase TRM10-type" evidence="7">
    <location>
        <begin position="114"/>
        <end position="319"/>
    </location>
</feature>
<evidence type="ECO:0000256" key="4">
    <source>
        <dbReference type="ARBA" id="ARBA00022691"/>
    </source>
</evidence>
<dbReference type="Ensembl" id="ENSMSIT00000030052.1">
    <property type="protein sequence ID" value="ENSMSIP00000023828.1"/>
    <property type="gene ID" value="ENSMSIG00000020183.1"/>
</dbReference>
<keyword evidence="4" id="KW-0949">S-adenosyl-L-methionine</keyword>
<dbReference type="GO" id="GO:0045039">
    <property type="term" value="P:protein insertion into mitochondrial inner membrane"/>
    <property type="evidence" value="ECO:0007669"/>
    <property type="project" value="Ensembl"/>
</dbReference>
<keyword evidence="2" id="KW-0489">Methyltransferase</keyword>
<dbReference type="GO" id="GO:0002939">
    <property type="term" value="P:tRNA N1-guanine methylation"/>
    <property type="evidence" value="ECO:0007669"/>
    <property type="project" value="TreeGrafter"/>
</dbReference>
<evidence type="ECO:0000313" key="8">
    <source>
        <dbReference type="Ensembl" id="ENSMSIP00000023865.1"/>
    </source>
</evidence>
<dbReference type="GO" id="GO:0005829">
    <property type="term" value="C:cytosol"/>
    <property type="evidence" value="ECO:0007669"/>
    <property type="project" value="Ensembl"/>
</dbReference>
<dbReference type="Proteomes" id="UP000694415">
    <property type="component" value="Unplaced"/>
</dbReference>
<accession>A0A8C6MZ59</accession>
<name>A0A8C6MZ59_MUSSI</name>
<sequence>MDCKSEESAQRTDSQAFQEPEGLPEAGGEDGLSESFQLLQVDVEYEHPEETSPANSAVWSSKNVQRKQRHWERIVSSKKSKRKQERERRKAKRAEDPGNGTCPQHSKRFLKALTKEKLLEAKHSGPRLCIDLSMTQHMSKKELSRLAGQIRRLYGSNKKASRPFWICLTGFSTTSPLYEECLRMNDGFSAYLLDVTEEDCFSLFPLETLVYLTPDSEHRESLPFPCGFTRALSLVLCCIIPCGTSVLTPSKRLWEAAPGISCPLLWADSQCRRNGLQLQVDSACSLAAGFLGSFGQGVGSIVPFPSPPSVALPSVRSAMLLSDSSHISRTSGFVSRLTQSCFGQHLRFFRSASRL</sequence>
<evidence type="ECO:0000256" key="6">
    <source>
        <dbReference type="SAM" id="MobiDB-lite"/>
    </source>
</evidence>
<feature type="compositionally biased region" description="Basic and acidic residues" evidence="6">
    <location>
        <begin position="1"/>
        <end position="10"/>
    </location>
</feature>
<feature type="region of interest" description="Disordered" evidence="6">
    <location>
        <begin position="1"/>
        <end position="105"/>
    </location>
</feature>
<evidence type="ECO:0000256" key="3">
    <source>
        <dbReference type="ARBA" id="ARBA00022679"/>
    </source>
</evidence>
<dbReference type="AlphaFoldDB" id="A0A8C6MZ59"/>
<dbReference type="PANTHER" id="PTHR13563:SF19">
    <property type="entry name" value="TRNA METHYLTRANSFERASE 10 HOMOLOG B"/>
    <property type="match status" value="1"/>
</dbReference>
<organism evidence="8 9">
    <name type="scientific">Mus spicilegus</name>
    <name type="common">Mound-building mouse</name>
    <dbReference type="NCBI Taxonomy" id="10103"/>
    <lineage>
        <taxon>Eukaryota</taxon>
        <taxon>Metazoa</taxon>
        <taxon>Chordata</taxon>
        <taxon>Craniata</taxon>
        <taxon>Vertebrata</taxon>
        <taxon>Euteleostomi</taxon>
        <taxon>Mammalia</taxon>
        <taxon>Eutheria</taxon>
        <taxon>Euarchontoglires</taxon>
        <taxon>Glires</taxon>
        <taxon>Rodentia</taxon>
        <taxon>Myomorpha</taxon>
        <taxon>Muroidea</taxon>
        <taxon>Muridae</taxon>
        <taxon>Murinae</taxon>
        <taxon>Mus</taxon>
        <taxon>Mus</taxon>
    </lineage>
</organism>
<evidence type="ECO:0000259" key="7">
    <source>
        <dbReference type="PROSITE" id="PS51675"/>
    </source>
</evidence>
<dbReference type="PANTHER" id="PTHR13563">
    <property type="entry name" value="TRNA (GUANINE-9-) METHYLTRANSFERASE"/>
    <property type="match status" value="1"/>
</dbReference>
<dbReference type="PROSITE" id="PS51675">
    <property type="entry name" value="SAM_MT_TRM10"/>
    <property type="match status" value="1"/>
</dbReference>
<dbReference type="GeneTree" id="ENSGT00530000063169"/>
<dbReference type="InterPro" id="IPR028564">
    <property type="entry name" value="MT_TRM10-typ"/>
</dbReference>
<evidence type="ECO:0000256" key="1">
    <source>
        <dbReference type="ARBA" id="ARBA00012797"/>
    </source>
</evidence>
<dbReference type="EC" id="2.1.1.221" evidence="1"/>
<dbReference type="GO" id="GO:0005654">
    <property type="term" value="C:nucleoplasm"/>
    <property type="evidence" value="ECO:0007669"/>
    <property type="project" value="TreeGrafter"/>
</dbReference>
<dbReference type="InterPro" id="IPR038459">
    <property type="entry name" value="MT_TRM10-typ_sf"/>
</dbReference>
<reference evidence="8" key="1">
    <citation type="submission" date="2025-05" db="UniProtKB">
        <authorList>
            <consortium name="Ensembl"/>
        </authorList>
    </citation>
    <scope>IDENTIFICATION</scope>
</reference>
<dbReference type="InterPro" id="IPR007356">
    <property type="entry name" value="tRNA_m1G_MeTrfase_euk"/>
</dbReference>
<proteinExistence type="predicted"/>
<feature type="compositionally biased region" description="Basic and acidic residues" evidence="6">
    <location>
        <begin position="84"/>
        <end position="96"/>
    </location>
</feature>
<dbReference type="Gene3D" id="3.40.1280.30">
    <property type="match status" value="1"/>
</dbReference>
<feature type="compositionally biased region" description="Polar residues" evidence="6">
    <location>
        <begin position="52"/>
        <end position="63"/>
    </location>
</feature>
<evidence type="ECO:0000256" key="5">
    <source>
        <dbReference type="ARBA" id="ARBA00048434"/>
    </source>
</evidence>
<keyword evidence="3" id="KW-0808">Transferase</keyword>
<evidence type="ECO:0000313" key="9">
    <source>
        <dbReference type="Proteomes" id="UP000694415"/>
    </source>
</evidence>
<dbReference type="GO" id="GO:0042721">
    <property type="term" value="C:TIM22 mitochondrial import inner membrane insertion complex"/>
    <property type="evidence" value="ECO:0007669"/>
    <property type="project" value="Ensembl"/>
</dbReference>
<protein>
    <recommendedName>
        <fullName evidence="1">tRNA (guanine(9)-N(1))-methyltransferase</fullName>
        <ecNumber evidence="1">2.1.1.221</ecNumber>
    </recommendedName>
</protein>
<evidence type="ECO:0000256" key="2">
    <source>
        <dbReference type="ARBA" id="ARBA00022603"/>
    </source>
</evidence>
<feature type="compositionally biased region" description="Basic residues" evidence="6">
    <location>
        <begin position="64"/>
        <end position="83"/>
    </location>
</feature>
<comment type="catalytic activity">
    <reaction evidence="5">
        <text>guanosine(9) in tRNA + S-adenosyl-L-methionine = N(1)-methylguanosine(9) in tRNA + S-adenosyl-L-homocysteine + H(+)</text>
        <dbReference type="Rhea" id="RHEA:43156"/>
        <dbReference type="Rhea" id="RHEA-COMP:10367"/>
        <dbReference type="Rhea" id="RHEA-COMP:10368"/>
        <dbReference type="ChEBI" id="CHEBI:15378"/>
        <dbReference type="ChEBI" id="CHEBI:57856"/>
        <dbReference type="ChEBI" id="CHEBI:59789"/>
        <dbReference type="ChEBI" id="CHEBI:73542"/>
        <dbReference type="ChEBI" id="CHEBI:74269"/>
        <dbReference type="EC" id="2.1.1.221"/>
    </reaction>
</comment>
<dbReference type="Ensembl" id="ENSMSIT00000030107.1">
    <property type="protein sequence ID" value="ENSMSIP00000023865.1"/>
    <property type="gene ID" value="ENSMSIG00000020183.1"/>
</dbReference>
<keyword evidence="9" id="KW-1185">Reference proteome</keyword>